<dbReference type="Pfam" id="PF13193">
    <property type="entry name" value="AMP-binding_C"/>
    <property type="match status" value="1"/>
</dbReference>
<evidence type="ECO:0000259" key="1">
    <source>
        <dbReference type="Pfam" id="PF00501"/>
    </source>
</evidence>
<evidence type="ECO:0008006" key="5">
    <source>
        <dbReference type="Google" id="ProtNLM"/>
    </source>
</evidence>
<dbReference type="InterPro" id="IPR042099">
    <property type="entry name" value="ANL_N_sf"/>
</dbReference>
<protein>
    <recommendedName>
        <fullName evidence="5">Acetyl-CoA synthetase-like protein</fullName>
    </recommendedName>
</protein>
<dbReference type="Gene3D" id="3.30.300.30">
    <property type="match status" value="1"/>
</dbReference>
<keyword evidence="4" id="KW-1185">Reference proteome</keyword>
<feature type="domain" description="AMP-binding enzyme C-terminal" evidence="2">
    <location>
        <begin position="443"/>
        <end position="480"/>
    </location>
</feature>
<comment type="caution">
    <text evidence="3">The sequence shown here is derived from an EMBL/GenBank/DDBJ whole genome shotgun (WGS) entry which is preliminary data.</text>
</comment>
<dbReference type="PANTHER" id="PTHR24096:SF428">
    <property type="entry name" value="ACID-COA LIGASE PROTEIN, PUTATIVE-RELATED"/>
    <property type="match status" value="1"/>
</dbReference>
<dbReference type="InterPro" id="IPR000873">
    <property type="entry name" value="AMP-dep_synth/lig_dom"/>
</dbReference>
<evidence type="ECO:0000313" key="3">
    <source>
        <dbReference type="EMBL" id="KAJ1722445.1"/>
    </source>
</evidence>
<evidence type="ECO:0000313" key="4">
    <source>
        <dbReference type="Proteomes" id="UP001149813"/>
    </source>
</evidence>
<dbReference type="Proteomes" id="UP001149813">
    <property type="component" value="Unassembled WGS sequence"/>
</dbReference>
<accession>A0A9W7Y2R1</accession>
<dbReference type="AlphaFoldDB" id="A0A9W7Y2R1"/>
<sequence>MLVVSPLQSQPLAIGDIPTHVFRSAEPYRDEVVLVDAHTNLKFTIGDIITTSTKLAAGLARSGFGGRVISVYDDTQLRCVYVYYAALMIGGTYQSLGTDISAASLTERISHTESPVVFTTRAYLEKLQQAIGGMNVYIYLLDDLCKSGAAVGCCMSFAHLLVDDPAFAPVRITTKDDAMRKPAYLAYSPISQQHETPHQLMLSHYGLLSSQRLSRPPLAESVLRTAVSVVPFANTHGISNIAHFPMLSGSRVVQLSSIDPVSCLAAMEEWKAGVFLATYSALSEILKRVERKNGHVAIEGREFDIGPLQVVFMHELRMSDSFKDRVSELLGARIVELYGYMETGLIAGMITEYPRIDNSVGVLCPNVSARVVLNGREVDEGQFGEILISTPRLTLVNSVFMEGSNYFRTGDYGRVTSEGVVIIKARMSDLIYTQSGIIIPADVEASLLKHPAVAECAVVALRRKGMDDIPFVFIVTKDKDKDNAGDASAASAADAEKDKDSWYNRRQIVDDIISSLTSLHPGIHGSIIDTIPKSSRGGPDRAYLRLKLASDHC</sequence>
<name>A0A9W7Y2R1_9FUNG</name>
<reference evidence="3" key="1">
    <citation type="submission" date="2022-07" db="EMBL/GenBank/DDBJ databases">
        <title>Phylogenomic reconstructions and comparative analyses of Kickxellomycotina fungi.</title>
        <authorList>
            <person name="Reynolds N.K."/>
            <person name="Stajich J.E."/>
            <person name="Barry K."/>
            <person name="Grigoriev I.V."/>
            <person name="Crous P."/>
            <person name="Smith M.E."/>
        </authorList>
    </citation>
    <scope>NUCLEOTIDE SEQUENCE</scope>
    <source>
        <strain evidence="3">NBRC 32514</strain>
    </source>
</reference>
<organism evidence="3 4">
    <name type="scientific">Coemansia erecta</name>
    <dbReference type="NCBI Taxonomy" id="147472"/>
    <lineage>
        <taxon>Eukaryota</taxon>
        <taxon>Fungi</taxon>
        <taxon>Fungi incertae sedis</taxon>
        <taxon>Zoopagomycota</taxon>
        <taxon>Kickxellomycotina</taxon>
        <taxon>Kickxellomycetes</taxon>
        <taxon>Kickxellales</taxon>
        <taxon>Kickxellaceae</taxon>
        <taxon>Coemansia</taxon>
    </lineage>
</organism>
<dbReference type="EMBL" id="JANBOJ010000111">
    <property type="protein sequence ID" value="KAJ1722445.1"/>
    <property type="molecule type" value="Genomic_DNA"/>
</dbReference>
<dbReference type="Gene3D" id="3.40.50.12780">
    <property type="entry name" value="N-terminal domain of ligase-like"/>
    <property type="match status" value="1"/>
</dbReference>
<dbReference type="SUPFAM" id="SSF56801">
    <property type="entry name" value="Acetyl-CoA synthetase-like"/>
    <property type="match status" value="1"/>
</dbReference>
<feature type="domain" description="AMP-dependent synthetase/ligase" evidence="1">
    <location>
        <begin position="22"/>
        <end position="393"/>
    </location>
</feature>
<dbReference type="OrthoDB" id="10253115at2759"/>
<dbReference type="InterPro" id="IPR045851">
    <property type="entry name" value="AMP-bd_C_sf"/>
</dbReference>
<proteinExistence type="predicted"/>
<dbReference type="PANTHER" id="PTHR24096">
    <property type="entry name" value="LONG-CHAIN-FATTY-ACID--COA LIGASE"/>
    <property type="match status" value="1"/>
</dbReference>
<evidence type="ECO:0000259" key="2">
    <source>
        <dbReference type="Pfam" id="PF13193"/>
    </source>
</evidence>
<dbReference type="Pfam" id="PF00501">
    <property type="entry name" value="AMP-binding"/>
    <property type="match status" value="1"/>
</dbReference>
<dbReference type="InterPro" id="IPR025110">
    <property type="entry name" value="AMP-bd_C"/>
</dbReference>
<gene>
    <name evidence="3" type="ORF">LPJ53_003129</name>
</gene>
<dbReference type="GO" id="GO:0016405">
    <property type="term" value="F:CoA-ligase activity"/>
    <property type="evidence" value="ECO:0007669"/>
    <property type="project" value="TreeGrafter"/>
</dbReference>